<sequence length="255" mass="28793">MTTLSPQFIFTKTNTFHKNYSIYRQLCPYLPKSHQPVKNYCQNCSKFGAFHEKSSNFRSWGYKNAGLFHELKVEKDGFLWGEKNLKNKRVVLVKFNQGFNFNNNNKNNKDDGINVRVLGNLALAVGLTYLTMSGQLGWVLDTIVSLWLLSIALPVVGFIAFLWWAKQDIVQSACPNCGNDFQVFKSSLNDEVQLCPFCSQPFSVEGNDFVKEPIKFSNRSSPFGQPVDDFSPWSGKGKSASTTVVDVEAEIKDAE</sequence>
<gene>
    <name evidence="2" type="ORF">RND81_09G026900</name>
</gene>
<keyword evidence="1" id="KW-0472">Membrane</keyword>
<dbReference type="PANTHER" id="PTHR36785">
    <property type="entry name" value="OS05G0502500 PROTEIN"/>
    <property type="match status" value="1"/>
</dbReference>
<dbReference type="PANTHER" id="PTHR36785:SF1">
    <property type="entry name" value="OS05G0502500 PROTEIN"/>
    <property type="match status" value="1"/>
</dbReference>
<feature type="transmembrane region" description="Helical" evidence="1">
    <location>
        <begin position="113"/>
        <end position="132"/>
    </location>
</feature>
<keyword evidence="3" id="KW-1185">Reference proteome</keyword>
<keyword evidence="1" id="KW-1133">Transmembrane helix</keyword>
<dbReference type="Proteomes" id="UP001443914">
    <property type="component" value="Unassembled WGS sequence"/>
</dbReference>
<evidence type="ECO:0000313" key="2">
    <source>
        <dbReference type="EMBL" id="KAK9688996.1"/>
    </source>
</evidence>
<evidence type="ECO:0000256" key="1">
    <source>
        <dbReference type="SAM" id="Phobius"/>
    </source>
</evidence>
<reference evidence="2" key="1">
    <citation type="submission" date="2024-03" db="EMBL/GenBank/DDBJ databases">
        <title>WGS assembly of Saponaria officinalis var. Norfolk2.</title>
        <authorList>
            <person name="Jenkins J."/>
            <person name="Shu S."/>
            <person name="Grimwood J."/>
            <person name="Barry K."/>
            <person name="Goodstein D."/>
            <person name="Schmutz J."/>
            <person name="Leebens-Mack J."/>
            <person name="Osbourn A."/>
        </authorList>
    </citation>
    <scope>NUCLEOTIDE SEQUENCE [LARGE SCALE GENOMIC DNA]</scope>
    <source>
        <strain evidence="2">JIC</strain>
    </source>
</reference>
<protein>
    <submittedName>
        <fullName evidence="2">Uncharacterized protein</fullName>
    </submittedName>
</protein>
<dbReference type="AlphaFoldDB" id="A0AAW1IHZ8"/>
<keyword evidence="1" id="KW-0812">Transmembrane</keyword>
<proteinExistence type="predicted"/>
<organism evidence="2 3">
    <name type="scientific">Saponaria officinalis</name>
    <name type="common">Common soapwort</name>
    <name type="synonym">Lychnis saponaria</name>
    <dbReference type="NCBI Taxonomy" id="3572"/>
    <lineage>
        <taxon>Eukaryota</taxon>
        <taxon>Viridiplantae</taxon>
        <taxon>Streptophyta</taxon>
        <taxon>Embryophyta</taxon>
        <taxon>Tracheophyta</taxon>
        <taxon>Spermatophyta</taxon>
        <taxon>Magnoliopsida</taxon>
        <taxon>eudicotyledons</taxon>
        <taxon>Gunneridae</taxon>
        <taxon>Pentapetalae</taxon>
        <taxon>Caryophyllales</taxon>
        <taxon>Caryophyllaceae</taxon>
        <taxon>Caryophylleae</taxon>
        <taxon>Saponaria</taxon>
    </lineage>
</organism>
<evidence type="ECO:0000313" key="3">
    <source>
        <dbReference type="Proteomes" id="UP001443914"/>
    </source>
</evidence>
<accession>A0AAW1IHZ8</accession>
<name>A0AAW1IHZ8_SAPOF</name>
<feature type="transmembrane region" description="Helical" evidence="1">
    <location>
        <begin position="144"/>
        <end position="165"/>
    </location>
</feature>
<dbReference type="EMBL" id="JBDFQZ010000009">
    <property type="protein sequence ID" value="KAK9688996.1"/>
    <property type="molecule type" value="Genomic_DNA"/>
</dbReference>
<comment type="caution">
    <text evidence="2">The sequence shown here is derived from an EMBL/GenBank/DDBJ whole genome shotgun (WGS) entry which is preliminary data.</text>
</comment>